<dbReference type="AlphaFoldDB" id="A0A4S3J075"/>
<dbReference type="Proteomes" id="UP000308092">
    <property type="component" value="Unassembled WGS sequence"/>
</dbReference>
<dbReference type="EMBL" id="SOSA01001346">
    <property type="protein sequence ID" value="THC87248.1"/>
    <property type="molecule type" value="Genomic_DNA"/>
</dbReference>
<proteinExistence type="predicted"/>
<evidence type="ECO:0000313" key="3">
    <source>
        <dbReference type="Proteomes" id="UP000308092"/>
    </source>
</evidence>
<gene>
    <name evidence="2" type="ORF">EYZ11_013307</name>
</gene>
<evidence type="ECO:0000256" key="1">
    <source>
        <dbReference type="SAM" id="MobiDB-lite"/>
    </source>
</evidence>
<protein>
    <submittedName>
        <fullName evidence="2">Uncharacterized protein</fullName>
    </submittedName>
</protein>
<name>A0A4S3J075_9EURO</name>
<dbReference type="VEuPathDB" id="FungiDB:EYZ11_013307"/>
<comment type="caution">
    <text evidence="2">The sequence shown here is derived from an EMBL/GenBank/DDBJ whole genome shotgun (WGS) entry which is preliminary data.</text>
</comment>
<keyword evidence="3" id="KW-1185">Reference proteome</keyword>
<feature type="region of interest" description="Disordered" evidence="1">
    <location>
        <begin position="1"/>
        <end position="20"/>
    </location>
</feature>
<evidence type="ECO:0000313" key="2">
    <source>
        <dbReference type="EMBL" id="THC87248.1"/>
    </source>
</evidence>
<accession>A0A4S3J075</accession>
<sequence>MPTPNPKPMLTDLPLPREDNTGRASIIQAVSAMQKDVGRKL</sequence>
<reference evidence="2 3" key="1">
    <citation type="submission" date="2019-03" db="EMBL/GenBank/DDBJ databases">
        <title>The genome sequence of a newly discovered highly antifungal drug resistant Aspergillus species, Aspergillus tanneri NIH 1004.</title>
        <authorList>
            <person name="Mounaud S."/>
            <person name="Singh I."/>
            <person name="Joardar V."/>
            <person name="Pakala S."/>
            <person name="Pakala S."/>
            <person name="Venepally P."/>
            <person name="Hoover J."/>
            <person name="Nierman W."/>
            <person name="Chung J."/>
            <person name="Losada L."/>
        </authorList>
    </citation>
    <scope>NUCLEOTIDE SEQUENCE [LARGE SCALE GENOMIC DNA]</scope>
    <source>
        <strain evidence="2 3">NIH1004</strain>
    </source>
</reference>
<organism evidence="2 3">
    <name type="scientific">Aspergillus tanneri</name>
    <dbReference type="NCBI Taxonomy" id="1220188"/>
    <lineage>
        <taxon>Eukaryota</taxon>
        <taxon>Fungi</taxon>
        <taxon>Dikarya</taxon>
        <taxon>Ascomycota</taxon>
        <taxon>Pezizomycotina</taxon>
        <taxon>Eurotiomycetes</taxon>
        <taxon>Eurotiomycetidae</taxon>
        <taxon>Eurotiales</taxon>
        <taxon>Aspergillaceae</taxon>
        <taxon>Aspergillus</taxon>
        <taxon>Aspergillus subgen. Circumdati</taxon>
    </lineage>
</organism>